<sequence length="119" mass="12130">MTATPGMGQVQATQAQLDAMAQKCQETRESLATGMAQLVGRIEGLGGAGMRGSANAALQDVSVQLNEGLKKILNALDELSGKMSNASTLYGVNDEEAAADIRAAAAETGSSTVMSVLRG</sequence>
<proteinExistence type="predicted"/>
<protein>
    <submittedName>
        <fullName evidence="1">WXG100 family type VII secretion target</fullName>
    </submittedName>
</protein>
<evidence type="ECO:0000313" key="2">
    <source>
        <dbReference type="Proteomes" id="UP001582793"/>
    </source>
</evidence>
<reference evidence="1 2" key="1">
    <citation type="submission" date="2024-04" db="EMBL/GenBank/DDBJ databases">
        <title>Polymorphospora sp. isolated from Baiyangdian Lake in Xiong'an New Area.</title>
        <authorList>
            <person name="Zhang X."/>
            <person name="Liu J."/>
        </authorList>
    </citation>
    <scope>NUCLEOTIDE SEQUENCE [LARGE SCALE GENOMIC DNA]</scope>
    <source>
        <strain evidence="1 2">2-325</strain>
    </source>
</reference>
<name>A0ABV5CSG8_9ACTN</name>
<dbReference type="Gene3D" id="1.10.287.1060">
    <property type="entry name" value="ESAT-6-like"/>
    <property type="match status" value="1"/>
</dbReference>
<dbReference type="RefSeq" id="WP_246567731.1">
    <property type="nucleotide sequence ID" value="NZ_JBCGDC010000048.1"/>
</dbReference>
<evidence type="ECO:0000313" key="1">
    <source>
        <dbReference type="EMBL" id="MFB6394957.1"/>
    </source>
</evidence>
<dbReference type="Pfam" id="PF06013">
    <property type="entry name" value="WXG100"/>
    <property type="match status" value="1"/>
</dbReference>
<dbReference type="EMBL" id="JBCGDC010000048">
    <property type="protein sequence ID" value="MFB6394957.1"/>
    <property type="molecule type" value="Genomic_DNA"/>
</dbReference>
<organism evidence="1 2">
    <name type="scientific">Polymorphospora lycopeni</name>
    <dbReference type="NCBI Taxonomy" id="3140240"/>
    <lineage>
        <taxon>Bacteria</taxon>
        <taxon>Bacillati</taxon>
        <taxon>Actinomycetota</taxon>
        <taxon>Actinomycetes</taxon>
        <taxon>Micromonosporales</taxon>
        <taxon>Micromonosporaceae</taxon>
        <taxon>Polymorphospora</taxon>
    </lineage>
</organism>
<dbReference type="InterPro" id="IPR010310">
    <property type="entry name" value="T7SS_ESAT-6-like"/>
</dbReference>
<dbReference type="SUPFAM" id="SSF140453">
    <property type="entry name" value="EsxAB dimer-like"/>
    <property type="match status" value="1"/>
</dbReference>
<dbReference type="Proteomes" id="UP001582793">
    <property type="component" value="Unassembled WGS sequence"/>
</dbReference>
<accession>A0ABV5CSG8</accession>
<gene>
    <name evidence="1" type="ORF">AAFH96_17855</name>
</gene>
<keyword evidence="2" id="KW-1185">Reference proteome</keyword>
<dbReference type="InterPro" id="IPR036689">
    <property type="entry name" value="ESAT-6-like_sf"/>
</dbReference>
<comment type="caution">
    <text evidence="1">The sequence shown here is derived from an EMBL/GenBank/DDBJ whole genome shotgun (WGS) entry which is preliminary data.</text>
</comment>